<gene>
    <name evidence="3" type="ordered locus">ECU09_0590</name>
</gene>
<dbReference type="KEGG" id="ecu:ECU09_0590"/>
<evidence type="ECO:0000313" key="4">
    <source>
        <dbReference type="Proteomes" id="UP000000819"/>
    </source>
</evidence>
<evidence type="ECO:0000256" key="2">
    <source>
        <dbReference type="SAM" id="Phobius"/>
    </source>
</evidence>
<feature type="region of interest" description="Disordered" evidence="1">
    <location>
        <begin position="272"/>
        <end position="329"/>
    </location>
</feature>
<accession>Q8STU6</accession>
<dbReference type="InterPro" id="IPR012468">
    <property type="entry name" value="DUF1686"/>
</dbReference>
<feature type="transmembrane region" description="Helical" evidence="2">
    <location>
        <begin position="461"/>
        <end position="482"/>
    </location>
</feature>
<protein>
    <submittedName>
        <fullName evidence="3">Uncharacterized protein</fullName>
    </submittedName>
</protein>
<dbReference type="GeneID" id="860397"/>
<keyword evidence="2" id="KW-0812">Transmembrane</keyword>
<evidence type="ECO:0000256" key="1">
    <source>
        <dbReference type="SAM" id="MobiDB-lite"/>
    </source>
</evidence>
<dbReference type="EMBL" id="AL590451">
    <property type="protein sequence ID" value="CAD27031.1"/>
    <property type="molecule type" value="Genomic_DNA"/>
</dbReference>
<keyword evidence="2" id="KW-0472">Membrane</keyword>
<feature type="transmembrane region" description="Helical" evidence="2">
    <location>
        <begin position="432"/>
        <end position="449"/>
    </location>
</feature>
<keyword evidence="4" id="KW-1185">Reference proteome</keyword>
<sequence length="531" mass="57609">MEQPKGLRGVSARLSNEEELKVFNAIISSILEALLFYKEKVLGSIMDSPKAKKEEEVISAVQAALSALEALRKAVSENPITTSSDQDIKLEEFLLCINGLVKEFQDLYKAFIEALKRLLPHIDGSIKIDVQISNQLGTKRTSTRNVILFLLQYRGDFIAANNAINCFSRNMRLLGIDILMKHFKPTIDNIFSISEEGLRAIEGDYLSEEEQGWLLESCEPLTECQQKFLEAYGKFTPSPGEDKEDSDVSLDKLKEKLEETVRKVEGLKAKIRGLKGMDDDTPKDTAPPRVPEKAPSEVTEEVSGKYPDKDPSKTEGEDKEPPEEAPSPVRRAVASLDTGRPFGNLCVVFVLILAVQGLLRVSGMEHSTLGVSWNTALYSLAVAGAVTYQLWVLAEGCRRGGAGSMARQGWSAVACMAPMLVAVPHAGVIRSSMYSVAVAGLAAVTLYVQDAARRGMPWREACAVGAGNAVLAAACAAGSVALRTACAGGPSGCGWGLLCLSACCLLCRMLRGGEEGRRRRSVGMWLRVCCL</sequence>
<dbReference type="Pfam" id="PF07937">
    <property type="entry name" value="DUF1686"/>
    <property type="match status" value="1"/>
</dbReference>
<reference evidence="3 4" key="1">
    <citation type="journal article" date="2001" name="Nature">
        <title>Genome sequence and gene compaction of the eukaryote parasite Encephalitozoon cuniculi.</title>
        <authorList>
            <person name="Katinka M.D."/>
            <person name="Duprat S."/>
            <person name="Cornillot E."/>
            <person name="Metenier G."/>
            <person name="Thomarat F."/>
            <person name="Prensier G."/>
            <person name="Barbe V."/>
            <person name="Peyretaillade E."/>
            <person name="Brottier P."/>
            <person name="Wincker P."/>
            <person name="Delbac F."/>
            <person name="El Alaoui H."/>
            <person name="Peyret P."/>
            <person name="Saurin W."/>
            <person name="Gouy M."/>
            <person name="Weissenbach J."/>
            <person name="Vivares C.P."/>
        </authorList>
    </citation>
    <scope>NUCLEOTIDE SEQUENCE [LARGE SCALE GENOMIC DNA]</scope>
    <source>
        <strain evidence="3 4">GB-M1</strain>
    </source>
</reference>
<dbReference type="AlphaFoldDB" id="Q8STU6"/>
<feature type="compositionally biased region" description="Basic and acidic residues" evidence="1">
    <location>
        <begin position="302"/>
        <end position="316"/>
    </location>
</feature>
<dbReference type="OrthoDB" id="3164380at2759"/>
<feature type="transmembrane region" description="Helical" evidence="2">
    <location>
        <begin position="494"/>
        <end position="510"/>
    </location>
</feature>
<feature type="transmembrane region" description="Helical" evidence="2">
    <location>
        <begin position="341"/>
        <end position="359"/>
    </location>
</feature>
<proteinExistence type="predicted"/>
<dbReference type="HOGENOM" id="CLU_032735_0_0_1"/>
<dbReference type="Proteomes" id="UP000000819">
    <property type="component" value="Chromosome IX"/>
</dbReference>
<name>Q8STU6_ENCCU</name>
<dbReference type="RefSeq" id="NP_001402312.1">
    <property type="nucleotide sequence ID" value="NM_001415364.1"/>
</dbReference>
<reference evidence="3 4" key="2">
    <citation type="journal article" date="2009" name="BMC Genomics">
        <title>Identification of transcriptional signals in Encephalitozoon cuniculi widespread among Microsporidia phylum: support for accurate structural genome annotation.</title>
        <authorList>
            <person name="Peyretaillade E."/>
            <person name="Goncalves O."/>
            <person name="Terrat S."/>
            <person name="Dugat-Bony E."/>
            <person name="Wincker P."/>
            <person name="Cornman R.S."/>
            <person name="Evans J.D."/>
            <person name="Delbac F."/>
            <person name="Peyret P."/>
        </authorList>
    </citation>
    <scope>NUCLEOTIDE SEQUENCE [LARGE SCALE GENOMIC DNA]</scope>
    <source>
        <strain evidence="3 4">GB-M1</strain>
    </source>
</reference>
<keyword evidence="2" id="KW-1133">Transmembrane helix</keyword>
<organism evidence="3 4">
    <name type="scientific">Encephalitozoon cuniculi (strain GB-M1)</name>
    <name type="common">Microsporidian parasite</name>
    <dbReference type="NCBI Taxonomy" id="284813"/>
    <lineage>
        <taxon>Eukaryota</taxon>
        <taxon>Fungi</taxon>
        <taxon>Fungi incertae sedis</taxon>
        <taxon>Microsporidia</taxon>
        <taxon>Unikaryonidae</taxon>
        <taxon>Encephalitozoon</taxon>
    </lineage>
</organism>
<evidence type="ECO:0000313" key="3">
    <source>
        <dbReference type="EMBL" id="CAD27031.1"/>
    </source>
</evidence>
<dbReference type="VEuPathDB" id="MicrosporidiaDB:ECU09_0590"/>
<feature type="transmembrane region" description="Helical" evidence="2">
    <location>
        <begin position="371"/>
        <end position="393"/>
    </location>
</feature>
<dbReference type="InParanoid" id="Q8STU6"/>